<dbReference type="RefSeq" id="WP_072283704.1">
    <property type="nucleotide sequence ID" value="NZ_CP015519.1"/>
</dbReference>
<dbReference type="Gene3D" id="1.20.58.220">
    <property type="entry name" value="Phosphate transport system protein phou homolog 2, domain 2"/>
    <property type="match status" value="2"/>
</dbReference>
<dbReference type="GO" id="GO:0006817">
    <property type="term" value="P:phosphate ion transport"/>
    <property type="evidence" value="ECO:0007669"/>
    <property type="project" value="UniProtKB-KW"/>
</dbReference>
<keyword evidence="6 8" id="KW-0592">Phosphate transport</keyword>
<dbReference type="NCBIfam" id="TIGR02135">
    <property type="entry name" value="phoU_full"/>
    <property type="match status" value="1"/>
</dbReference>
<evidence type="ECO:0000256" key="2">
    <source>
        <dbReference type="ARBA" id="ARBA00008107"/>
    </source>
</evidence>
<accession>A0A1L3GP73</accession>
<dbReference type="PIRSF" id="PIRSF003107">
    <property type="entry name" value="PhoU"/>
    <property type="match status" value="1"/>
</dbReference>
<keyword evidence="11" id="KW-1185">Reference proteome</keyword>
<dbReference type="FunFam" id="1.20.58.220:FF:000004">
    <property type="entry name" value="Phosphate-specific transport system accessory protein PhoU"/>
    <property type="match status" value="1"/>
</dbReference>
<comment type="function">
    <text evidence="7 8">Plays a role in the regulation of phosphate uptake.</text>
</comment>
<evidence type="ECO:0000256" key="6">
    <source>
        <dbReference type="ARBA" id="ARBA00022592"/>
    </source>
</evidence>
<dbReference type="PANTHER" id="PTHR42930:SF3">
    <property type="entry name" value="PHOSPHATE-SPECIFIC TRANSPORT SYSTEM ACCESSORY PROTEIN PHOU"/>
    <property type="match status" value="1"/>
</dbReference>
<dbReference type="EMBL" id="CP015519">
    <property type="protein sequence ID" value="APG27737.1"/>
    <property type="molecule type" value="Genomic_DNA"/>
</dbReference>
<dbReference type="GO" id="GO:0005737">
    <property type="term" value="C:cytoplasm"/>
    <property type="evidence" value="ECO:0007669"/>
    <property type="project" value="UniProtKB-SubCell"/>
</dbReference>
<evidence type="ECO:0000256" key="3">
    <source>
        <dbReference type="ARBA" id="ARBA00011738"/>
    </source>
</evidence>
<evidence type="ECO:0000256" key="4">
    <source>
        <dbReference type="ARBA" id="ARBA00022448"/>
    </source>
</evidence>
<evidence type="ECO:0000256" key="1">
    <source>
        <dbReference type="ARBA" id="ARBA00004496"/>
    </source>
</evidence>
<feature type="domain" description="PhoU" evidence="9">
    <location>
        <begin position="120"/>
        <end position="204"/>
    </location>
</feature>
<dbReference type="STRING" id="1842532.A7E78_07730"/>
<dbReference type="AlphaFoldDB" id="A0A1L3GP73"/>
<name>A0A1L3GP73_9BACT</name>
<sequence length="217" mass="24991">MTSHIARETEKLKRRLLTLSADVEETYLMAVRALEEMDETLAKQVATSDDRIDRQEVDLEEECLKILALHQPVANDLRFIVSVLKINNDLERIADMSVNIAERTLDLLKVQPIEIPFEFNSMSQKVYSMVKKSLDSLVNLDLHEAHEVIALDDEVDALHHKSYGMVIEQIRQQPDRIEALISYLVVSRYLERIADLATNIAEDVHYLIEGDIVRHIM</sequence>
<dbReference type="Proteomes" id="UP000182517">
    <property type="component" value="Chromosome"/>
</dbReference>
<comment type="similarity">
    <text evidence="2 8">Belongs to the PhoU family.</text>
</comment>
<dbReference type="InterPro" id="IPR026022">
    <property type="entry name" value="PhoU_dom"/>
</dbReference>
<reference evidence="10 11" key="1">
    <citation type="journal article" date="2017" name="Genome Announc.">
        <title>Complete Genome Sequences of Two Acetylene-Fermenting Pelobacter acetylenicus Strains.</title>
        <authorList>
            <person name="Sutton J.M."/>
            <person name="Baesman S.M."/>
            <person name="Fierst J.L."/>
            <person name="Poret-Peterson A.T."/>
            <person name="Oremland R.S."/>
            <person name="Dunlap D.S."/>
            <person name="Akob D.M."/>
        </authorList>
    </citation>
    <scope>NUCLEOTIDE SEQUENCE [LARGE SCALE GENOMIC DNA]</scope>
    <source>
        <strain evidence="10 11">SFB93</strain>
    </source>
</reference>
<evidence type="ECO:0000256" key="5">
    <source>
        <dbReference type="ARBA" id="ARBA00022490"/>
    </source>
</evidence>
<evidence type="ECO:0000313" key="11">
    <source>
        <dbReference type="Proteomes" id="UP000182517"/>
    </source>
</evidence>
<feature type="domain" description="PhoU" evidence="9">
    <location>
        <begin position="18"/>
        <end position="104"/>
    </location>
</feature>
<dbReference type="InterPro" id="IPR028366">
    <property type="entry name" value="PhoU"/>
</dbReference>
<evidence type="ECO:0000256" key="8">
    <source>
        <dbReference type="PIRNR" id="PIRNR003107"/>
    </source>
</evidence>
<dbReference type="GO" id="GO:0045936">
    <property type="term" value="P:negative regulation of phosphate metabolic process"/>
    <property type="evidence" value="ECO:0007669"/>
    <property type="project" value="InterPro"/>
</dbReference>
<gene>
    <name evidence="10" type="ORF">A7E78_07730</name>
</gene>
<organism evidence="10 11">
    <name type="scientific">Syntrophotalea acetylenivorans</name>
    <dbReference type="NCBI Taxonomy" id="1842532"/>
    <lineage>
        <taxon>Bacteria</taxon>
        <taxon>Pseudomonadati</taxon>
        <taxon>Thermodesulfobacteriota</taxon>
        <taxon>Desulfuromonadia</taxon>
        <taxon>Desulfuromonadales</taxon>
        <taxon>Syntrophotaleaceae</taxon>
        <taxon>Syntrophotalea</taxon>
    </lineage>
</organism>
<dbReference type="GO" id="GO:0030643">
    <property type="term" value="P:intracellular phosphate ion homeostasis"/>
    <property type="evidence" value="ECO:0007669"/>
    <property type="project" value="InterPro"/>
</dbReference>
<dbReference type="OrthoDB" id="9814256at2"/>
<keyword evidence="5 8" id="KW-0963">Cytoplasm</keyword>
<dbReference type="SUPFAM" id="SSF109755">
    <property type="entry name" value="PhoU-like"/>
    <property type="match status" value="1"/>
</dbReference>
<evidence type="ECO:0000256" key="7">
    <source>
        <dbReference type="ARBA" id="ARBA00056181"/>
    </source>
</evidence>
<dbReference type="PANTHER" id="PTHR42930">
    <property type="entry name" value="PHOSPHATE-SPECIFIC TRANSPORT SYSTEM ACCESSORY PROTEIN PHOU"/>
    <property type="match status" value="1"/>
</dbReference>
<protein>
    <recommendedName>
        <fullName evidence="8">Phosphate-specific transport system accessory protein PhoU</fullName>
    </recommendedName>
</protein>
<evidence type="ECO:0000313" key="10">
    <source>
        <dbReference type="EMBL" id="APG27737.1"/>
    </source>
</evidence>
<dbReference type="InterPro" id="IPR038078">
    <property type="entry name" value="PhoU-like_sf"/>
</dbReference>
<proteinExistence type="inferred from homology"/>
<comment type="subunit">
    <text evidence="3 8">Homodimer.</text>
</comment>
<evidence type="ECO:0000259" key="9">
    <source>
        <dbReference type="Pfam" id="PF01895"/>
    </source>
</evidence>
<dbReference type="KEGG" id="pef:A7E78_07730"/>
<dbReference type="Pfam" id="PF01895">
    <property type="entry name" value="PhoU"/>
    <property type="match status" value="2"/>
</dbReference>
<comment type="subcellular location">
    <subcellularLocation>
        <location evidence="1 8">Cytoplasm</location>
    </subcellularLocation>
</comment>
<keyword evidence="4 8" id="KW-0813">Transport</keyword>